<dbReference type="AlphaFoldDB" id="A0AAN8Y2J2"/>
<protein>
    <submittedName>
        <fullName evidence="1">Uncharacterized protein</fullName>
    </submittedName>
</protein>
<keyword evidence="2" id="KW-1185">Reference proteome</keyword>
<reference evidence="1 2" key="1">
    <citation type="submission" date="2024-02" db="EMBL/GenBank/DDBJ databases">
        <title>de novo genome assembly of Solanum bulbocastanum strain 11H21.</title>
        <authorList>
            <person name="Hosaka A.J."/>
        </authorList>
    </citation>
    <scope>NUCLEOTIDE SEQUENCE [LARGE SCALE GENOMIC DNA]</scope>
    <source>
        <tissue evidence="1">Young leaves</tissue>
    </source>
</reference>
<gene>
    <name evidence="1" type="ORF">RDI58_023636</name>
</gene>
<comment type="caution">
    <text evidence="1">The sequence shown here is derived from an EMBL/GenBank/DDBJ whole genome shotgun (WGS) entry which is preliminary data.</text>
</comment>
<accession>A0AAN8Y2J2</accession>
<name>A0AAN8Y2J2_SOLBU</name>
<proteinExistence type="predicted"/>
<evidence type="ECO:0000313" key="1">
    <source>
        <dbReference type="EMBL" id="KAK6776919.1"/>
    </source>
</evidence>
<dbReference type="Proteomes" id="UP001371456">
    <property type="component" value="Unassembled WGS sequence"/>
</dbReference>
<sequence length="37" mass="4528">MSQNIIRDNQKDEQIIMRNHFQDLEALIMWTRKAIQV</sequence>
<evidence type="ECO:0000313" key="2">
    <source>
        <dbReference type="Proteomes" id="UP001371456"/>
    </source>
</evidence>
<dbReference type="EMBL" id="JBANQN010000010">
    <property type="protein sequence ID" value="KAK6776919.1"/>
    <property type="molecule type" value="Genomic_DNA"/>
</dbReference>
<organism evidence="1 2">
    <name type="scientific">Solanum bulbocastanum</name>
    <name type="common">Wild potato</name>
    <dbReference type="NCBI Taxonomy" id="147425"/>
    <lineage>
        <taxon>Eukaryota</taxon>
        <taxon>Viridiplantae</taxon>
        <taxon>Streptophyta</taxon>
        <taxon>Embryophyta</taxon>
        <taxon>Tracheophyta</taxon>
        <taxon>Spermatophyta</taxon>
        <taxon>Magnoliopsida</taxon>
        <taxon>eudicotyledons</taxon>
        <taxon>Gunneridae</taxon>
        <taxon>Pentapetalae</taxon>
        <taxon>asterids</taxon>
        <taxon>lamiids</taxon>
        <taxon>Solanales</taxon>
        <taxon>Solanaceae</taxon>
        <taxon>Solanoideae</taxon>
        <taxon>Solaneae</taxon>
        <taxon>Solanum</taxon>
    </lineage>
</organism>